<evidence type="ECO:0000256" key="3">
    <source>
        <dbReference type="ARBA" id="ARBA00022692"/>
    </source>
</evidence>
<evidence type="ECO:0000259" key="7">
    <source>
        <dbReference type="Pfam" id="PF13396"/>
    </source>
</evidence>
<dbReference type="Pfam" id="PF13396">
    <property type="entry name" value="PLDc_N"/>
    <property type="match status" value="1"/>
</dbReference>
<dbReference type="OrthoDB" id="7596142at2"/>
<protein>
    <recommendedName>
        <fullName evidence="7">Cardiolipin synthase N-terminal domain-containing protein</fullName>
    </recommendedName>
</protein>
<sequence>MLFDGGFTFANFLVDALAIFMLFVWLYLLITIFSDLFNRHDISALGKVLWVIVLIALPYIGVFAYILTQSWGMAERKEAQIAHAQTELRRIVGYSPADEIVKLDKLKSAGSITGQEYDRLRARLVM</sequence>
<feature type="transmembrane region" description="Helical" evidence="6">
    <location>
        <begin position="48"/>
        <end position="67"/>
    </location>
</feature>
<dbReference type="AlphaFoldDB" id="N0B329"/>
<dbReference type="GO" id="GO:0005886">
    <property type="term" value="C:plasma membrane"/>
    <property type="evidence" value="ECO:0007669"/>
    <property type="project" value="UniProtKB-SubCell"/>
</dbReference>
<feature type="transmembrane region" description="Helical" evidence="6">
    <location>
        <begin position="12"/>
        <end position="33"/>
    </location>
</feature>
<accession>N0B329</accession>
<evidence type="ECO:0000256" key="2">
    <source>
        <dbReference type="ARBA" id="ARBA00022475"/>
    </source>
</evidence>
<gene>
    <name evidence="8" type="ORF">HYPDE_24558</name>
</gene>
<evidence type="ECO:0000256" key="1">
    <source>
        <dbReference type="ARBA" id="ARBA00004651"/>
    </source>
</evidence>
<dbReference type="HOGENOM" id="CLU_126480_0_0_5"/>
<comment type="subcellular location">
    <subcellularLocation>
        <location evidence="1">Cell membrane</location>
        <topology evidence="1">Multi-pass membrane protein</topology>
    </subcellularLocation>
</comment>
<keyword evidence="3 6" id="KW-0812">Transmembrane</keyword>
<keyword evidence="9" id="KW-1185">Reference proteome</keyword>
<dbReference type="Proteomes" id="UP000005952">
    <property type="component" value="Chromosome"/>
</dbReference>
<reference evidence="8 9" key="1">
    <citation type="journal article" date="2013" name="Genome Announc.">
        <title>Genome sequences for three denitrifying bacterial strains isolated from a uranium- and nitrate-contaminated subsurface environment.</title>
        <authorList>
            <person name="Venkatramanan R."/>
            <person name="Prakash O."/>
            <person name="Woyke T."/>
            <person name="Chain P."/>
            <person name="Goodwin L.A."/>
            <person name="Watson D."/>
            <person name="Brooks S."/>
            <person name="Kostka J.E."/>
            <person name="Green S.J."/>
        </authorList>
    </citation>
    <scope>NUCLEOTIDE SEQUENCE [LARGE SCALE GENOMIC DNA]</scope>
    <source>
        <strain evidence="8 9">1NES1</strain>
    </source>
</reference>
<dbReference type="EMBL" id="CP005587">
    <property type="protein sequence ID" value="AGK56597.1"/>
    <property type="molecule type" value="Genomic_DNA"/>
</dbReference>
<keyword evidence="5 6" id="KW-0472">Membrane</keyword>
<dbReference type="RefSeq" id="WP_015596634.1">
    <property type="nucleotide sequence ID" value="NC_021172.1"/>
</dbReference>
<keyword evidence="4 6" id="KW-1133">Transmembrane helix</keyword>
<evidence type="ECO:0000256" key="5">
    <source>
        <dbReference type="ARBA" id="ARBA00023136"/>
    </source>
</evidence>
<evidence type="ECO:0000313" key="8">
    <source>
        <dbReference type="EMBL" id="AGK56597.1"/>
    </source>
</evidence>
<name>N0B329_9HYPH</name>
<dbReference type="STRING" id="670307.HYPDE_24558"/>
<keyword evidence="2" id="KW-1003">Cell membrane</keyword>
<dbReference type="InterPro" id="IPR027379">
    <property type="entry name" value="CLS_N"/>
</dbReference>
<feature type="domain" description="Cardiolipin synthase N-terminal" evidence="7">
    <location>
        <begin position="24"/>
        <end position="67"/>
    </location>
</feature>
<evidence type="ECO:0000256" key="6">
    <source>
        <dbReference type="SAM" id="Phobius"/>
    </source>
</evidence>
<organism evidence="8 9">
    <name type="scientific">Hyphomicrobium denitrificans 1NES1</name>
    <dbReference type="NCBI Taxonomy" id="670307"/>
    <lineage>
        <taxon>Bacteria</taxon>
        <taxon>Pseudomonadati</taxon>
        <taxon>Pseudomonadota</taxon>
        <taxon>Alphaproteobacteria</taxon>
        <taxon>Hyphomicrobiales</taxon>
        <taxon>Hyphomicrobiaceae</taxon>
        <taxon>Hyphomicrobium</taxon>
    </lineage>
</organism>
<evidence type="ECO:0000256" key="4">
    <source>
        <dbReference type="ARBA" id="ARBA00022989"/>
    </source>
</evidence>
<evidence type="ECO:0000313" key="9">
    <source>
        <dbReference type="Proteomes" id="UP000005952"/>
    </source>
</evidence>
<proteinExistence type="predicted"/>
<dbReference type="eggNOG" id="ENOG503064V">
    <property type="taxonomic scope" value="Bacteria"/>
</dbReference>
<dbReference type="KEGG" id="hdt:HYPDE_24558"/>